<proteinExistence type="predicted"/>
<protein>
    <recommendedName>
        <fullName evidence="3">Hemerythrin-like domain-containing protein</fullName>
    </recommendedName>
</protein>
<reference evidence="2" key="1">
    <citation type="submission" date="2016-07" db="EMBL/GenBank/DDBJ databases">
        <authorList>
            <person name="Florea S."/>
            <person name="Webb J.S."/>
            <person name="Jaromczyk J."/>
            <person name="Schardl C.L."/>
        </authorList>
    </citation>
    <scope>NUCLEOTIDE SEQUENCE [LARGE SCALE GENOMIC DNA]</scope>
    <source>
        <strain evidence="2">MV-1</strain>
    </source>
</reference>
<dbReference type="RefSeq" id="WP_069957130.1">
    <property type="nucleotide sequence ID" value="NZ_MCGG01000013.1"/>
</dbReference>
<organism evidence="1 2">
    <name type="scientific">Magnetovibrio blakemorei</name>
    <dbReference type="NCBI Taxonomy" id="28181"/>
    <lineage>
        <taxon>Bacteria</taxon>
        <taxon>Pseudomonadati</taxon>
        <taxon>Pseudomonadota</taxon>
        <taxon>Alphaproteobacteria</taxon>
        <taxon>Rhodospirillales</taxon>
        <taxon>Magnetovibrionaceae</taxon>
        <taxon>Magnetovibrio</taxon>
    </lineage>
</organism>
<gene>
    <name evidence="1" type="ORF">BEN30_05915</name>
</gene>
<keyword evidence="2" id="KW-1185">Reference proteome</keyword>
<name>A0A1E5Q9Z9_9PROT</name>
<comment type="caution">
    <text evidence="1">The sequence shown here is derived from an EMBL/GenBank/DDBJ whole genome shotgun (WGS) entry which is preliminary data.</text>
</comment>
<dbReference type="AlphaFoldDB" id="A0A1E5Q9Z9"/>
<dbReference type="STRING" id="28181.BEN30_05915"/>
<dbReference type="EMBL" id="MCGG01000013">
    <property type="protein sequence ID" value="OEJ68468.1"/>
    <property type="molecule type" value="Genomic_DNA"/>
</dbReference>
<evidence type="ECO:0008006" key="3">
    <source>
        <dbReference type="Google" id="ProtNLM"/>
    </source>
</evidence>
<evidence type="ECO:0000313" key="2">
    <source>
        <dbReference type="Proteomes" id="UP000095347"/>
    </source>
</evidence>
<sequence>MLSFEDLHMQNHQIAELAKTLSYLFQDREMCDSGITCELFERYRDKFDTHMSHNKQIYSELLNNNDGTTRAIVGRFIEGEKEIKRLFKKYAEKWCKKGGLRIADHAEFVKETDKMFDLVWNRIQAESEQLYPLARKQDTAA</sequence>
<accession>A0A1E5Q9Z9</accession>
<dbReference type="Proteomes" id="UP000095347">
    <property type="component" value="Unassembled WGS sequence"/>
</dbReference>
<dbReference type="OrthoDB" id="8809825at2"/>
<evidence type="ECO:0000313" key="1">
    <source>
        <dbReference type="EMBL" id="OEJ68468.1"/>
    </source>
</evidence>